<organism evidence="1">
    <name type="scientific">Rhizobium johnstonii (strain DSM 114642 / LMG 32736 / 3841)</name>
    <name type="common">Rhizobium leguminosarum bv. viciae</name>
    <dbReference type="NCBI Taxonomy" id="216596"/>
    <lineage>
        <taxon>Bacteria</taxon>
        <taxon>Pseudomonadati</taxon>
        <taxon>Pseudomonadota</taxon>
        <taxon>Alphaproteobacteria</taxon>
        <taxon>Hyphomicrobiales</taxon>
        <taxon>Rhizobiaceae</taxon>
        <taxon>Rhizobium/Agrobacterium group</taxon>
        <taxon>Rhizobium</taxon>
        <taxon>Rhizobium johnstonii</taxon>
    </lineage>
</organism>
<accession>Q7WYT1</accession>
<proteinExistence type="predicted"/>
<dbReference type="EMBL" id="AJ571701">
    <property type="protein sequence ID" value="CAE00196.1"/>
    <property type="molecule type" value="Genomic_DNA"/>
</dbReference>
<dbReference type="AlphaFoldDB" id="Q7WYT1"/>
<sequence>MWRIGASIRYAFFFLHTRTNAPKGGAAPETHAKGSSVSQLMMPLPGSTLPHAIYIATPGLQRERRSSTLRSLFPGVGKSVETPKHLQRCPIISATLTSAIH</sequence>
<evidence type="ECO:0000313" key="1">
    <source>
        <dbReference type="EMBL" id="CAE00196.1"/>
    </source>
</evidence>
<reference evidence="1" key="1">
    <citation type="submission" date="2003-05" db="EMBL/GenBank/DDBJ databases">
        <title>DNA region of Rhizobium leguminosarum bv. viciae 3841 involved in lipopolysaccharide O-chain biosynthesis.</title>
        <authorList>
            <person name="Kannenberg E.L."/>
            <person name="Mueller P."/>
            <person name="Brewin N.J."/>
            <person name="Schmitz S."/>
        </authorList>
    </citation>
    <scope>NUCLEOTIDE SEQUENCE</scope>
</reference>
<protein>
    <submittedName>
        <fullName evidence="1">Uncharacterized protein</fullName>
    </submittedName>
</protein>
<name>Q7WYT1_RHIJ3</name>